<keyword evidence="3" id="KW-1185">Reference proteome</keyword>
<protein>
    <submittedName>
        <fullName evidence="2">Nitrate reductase molybdenum cofactor assembly chaperone</fullName>
    </submittedName>
</protein>
<dbReference type="STRING" id="562970.Btus_1653"/>
<dbReference type="NCBIfam" id="TIGR00684">
    <property type="entry name" value="narJ"/>
    <property type="match status" value="1"/>
</dbReference>
<dbReference type="Proteomes" id="UP000002368">
    <property type="component" value="Chromosome"/>
</dbReference>
<evidence type="ECO:0000313" key="2">
    <source>
        <dbReference type="EMBL" id="ADG06360.1"/>
    </source>
</evidence>
<dbReference type="HOGENOM" id="CLU_084469_0_1_9"/>
<proteinExistence type="predicted"/>
<evidence type="ECO:0000256" key="1">
    <source>
        <dbReference type="ARBA" id="ARBA00023063"/>
    </source>
</evidence>
<gene>
    <name evidence="2" type="ordered locus">Btus_1653</name>
</gene>
<dbReference type="SUPFAM" id="SSF89155">
    <property type="entry name" value="TorD-like"/>
    <property type="match status" value="1"/>
</dbReference>
<dbReference type="PANTHER" id="PTHR43680:SF2">
    <property type="entry name" value="NITRATE REDUCTASE MOLYBDENUM COFACTOR ASSEMBLY CHAPERONE NARJ"/>
    <property type="match status" value="1"/>
</dbReference>
<dbReference type="Pfam" id="PF02613">
    <property type="entry name" value="Nitrate_red_del"/>
    <property type="match status" value="1"/>
</dbReference>
<dbReference type="KEGG" id="bts:Btus_1653"/>
<name>D5WPV1_KYRT2</name>
<dbReference type="GO" id="GO:0016530">
    <property type="term" value="F:metallochaperone activity"/>
    <property type="evidence" value="ECO:0007669"/>
    <property type="project" value="TreeGrafter"/>
</dbReference>
<dbReference type="AlphaFoldDB" id="D5WPV1"/>
<dbReference type="EMBL" id="CP002017">
    <property type="protein sequence ID" value="ADG06360.1"/>
    <property type="molecule type" value="Genomic_DNA"/>
</dbReference>
<evidence type="ECO:0000313" key="3">
    <source>
        <dbReference type="Proteomes" id="UP000002368"/>
    </source>
</evidence>
<dbReference type="InterPro" id="IPR003765">
    <property type="entry name" value="NO3_reductase_chaperone_NarJ"/>
</dbReference>
<sequence>MAEQGMAAQCTERDKQAAWRIIAFLLSYPGWAMWREALPEIATWAREVQNPDIGNTLAAVVERFLHTDPLELERTYVETFDFNDKRALYLTAHEFGDSRDRGPALIELRRLLREHGFEEADHELPDHLPLLFEFLAVTAASPDNAELERRLARVCGEIEQALPEGSPYRPVFRCANAILGTTGPAEFRNPSGRCEAADLDELPYPLYYE</sequence>
<dbReference type="GO" id="GO:0051082">
    <property type="term" value="F:unfolded protein binding"/>
    <property type="evidence" value="ECO:0007669"/>
    <property type="project" value="InterPro"/>
</dbReference>
<dbReference type="InterPro" id="IPR036411">
    <property type="entry name" value="TorD-like_sf"/>
</dbReference>
<dbReference type="Gene3D" id="1.10.3480.10">
    <property type="entry name" value="TorD-like"/>
    <property type="match status" value="1"/>
</dbReference>
<dbReference type="OrthoDB" id="5296272at2"/>
<accession>D5WPV1</accession>
<dbReference type="GO" id="GO:0051131">
    <property type="term" value="P:chaperone-mediated protein complex assembly"/>
    <property type="evidence" value="ECO:0007669"/>
    <property type="project" value="InterPro"/>
</dbReference>
<dbReference type="InterPro" id="IPR020945">
    <property type="entry name" value="DMSO/NO3_reduct_chaperone"/>
</dbReference>
<dbReference type="eggNOG" id="COG2180">
    <property type="taxonomic scope" value="Bacteria"/>
</dbReference>
<dbReference type="RefSeq" id="WP_013075647.1">
    <property type="nucleotide sequence ID" value="NC_014098.1"/>
</dbReference>
<reference evidence="2 3" key="1">
    <citation type="journal article" date="2011" name="Stand. Genomic Sci.">
        <title>Complete genome sequence of the thermophilic, hydrogen-oxidizing Bacillus tusciae type strain (T2) and reclassification in the new genus, Kyrpidia gen. nov. as Kyrpidia tusciae comb. nov. and emendation of the family Alicyclobacillaceae da Costa and Rainey, 2010.</title>
        <authorList>
            <person name="Klenk H.P."/>
            <person name="Lapidus A."/>
            <person name="Chertkov O."/>
            <person name="Copeland A."/>
            <person name="Del Rio T.G."/>
            <person name="Nolan M."/>
            <person name="Lucas S."/>
            <person name="Chen F."/>
            <person name="Tice H."/>
            <person name="Cheng J.F."/>
            <person name="Han C."/>
            <person name="Bruce D."/>
            <person name="Goodwin L."/>
            <person name="Pitluck S."/>
            <person name="Pati A."/>
            <person name="Ivanova N."/>
            <person name="Mavromatis K."/>
            <person name="Daum C."/>
            <person name="Chen A."/>
            <person name="Palaniappan K."/>
            <person name="Chang Y.J."/>
            <person name="Land M."/>
            <person name="Hauser L."/>
            <person name="Jeffries C.D."/>
            <person name="Detter J.C."/>
            <person name="Rohde M."/>
            <person name="Abt B."/>
            <person name="Pukall R."/>
            <person name="Goker M."/>
            <person name="Bristow J."/>
            <person name="Markowitz V."/>
            <person name="Hugenholtz P."/>
            <person name="Eisen J.A."/>
        </authorList>
    </citation>
    <scope>NUCLEOTIDE SEQUENCE [LARGE SCALE GENOMIC DNA]</scope>
    <source>
        <strain evidence="2 3">DSM 2912</strain>
    </source>
</reference>
<keyword evidence="1" id="KW-0534">Nitrate assimilation</keyword>
<dbReference type="PANTHER" id="PTHR43680">
    <property type="entry name" value="NITRATE REDUCTASE MOLYBDENUM COFACTOR ASSEMBLY CHAPERONE"/>
    <property type="match status" value="1"/>
</dbReference>
<dbReference type="GO" id="GO:0042128">
    <property type="term" value="P:nitrate assimilation"/>
    <property type="evidence" value="ECO:0007669"/>
    <property type="project" value="UniProtKB-KW"/>
</dbReference>
<organism evidence="2 3">
    <name type="scientific">Kyrpidia tusciae (strain DSM 2912 / NBRC 15312 / T2)</name>
    <name type="common">Bacillus tusciae</name>
    <dbReference type="NCBI Taxonomy" id="562970"/>
    <lineage>
        <taxon>Bacteria</taxon>
        <taxon>Bacillati</taxon>
        <taxon>Bacillota</taxon>
        <taxon>Bacilli</taxon>
        <taxon>Bacillales</taxon>
        <taxon>Alicyclobacillaceae</taxon>
        <taxon>Kyrpidia</taxon>
    </lineage>
</organism>